<dbReference type="KEGG" id="dcr:108223705"/>
<sequence>MAEKEELTAEQKMIEEKVIEILKSSDMDKTTEAKVRKLASEQLDLDLSQPDYKSFVRGVVNSYIEHLEDQENQKEEQEEKGEEEEVVAEENEEEGEQGQGAMEYDDNGDLIICRLSSKRRVTWGEFKGRNFLSIREYYDKEGKELPSAKGIALTAEQWACLKENVPAIEEAIKKISSS</sequence>
<comment type="subcellular location">
    <subcellularLocation>
        <location evidence="1">Nucleus</location>
    </subcellularLocation>
</comment>
<dbReference type="GO" id="GO:0003677">
    <property type="term" value="F:DNA binding"/>
    <property type="evidence" value="ECO:0007669"/>
    <property type="project" value="UniProtKB-KW"/>
</dbReference>
<dbReference type="GO" id="GO:0060261">
    <property type="term" value="P:positive regulation of transcription initiation by RNA polymerase II"/>
    <property type="evidence" value="ECO:0007669"/>
    <property type="project" value="InterPro"/>
</dbReference>
<evidence type="ECO:0000256" key="2">
    <source>
        <dbReference type="ARBA" id="ARBA00009001"/>
    </source>
</evidence>
<evidence type="ECO:0000313" key="10">
    <source>
        <dbReference type="Proteomes" id="UP000077755"/>
    </source>
</evidence>
<keyword evidence="10" id="KW-1185">Reference proteome</keyword>
<dbReference type="InterPro" id="IPR014876">
    <property type="entry name" value="DEK_C"/>
</dbReference>
<dbReference type="SUPFAM" id="SSF54447">
    <property type="entry name" value="ssDNA-binding transcriptional regulator domain"/>
    <property type="match status" value="1"/>
</dbReference>
<feature type="compositionally biased region" description="Basic and acidic residues" evidence="7">
    <location>
        <begin position="66"/>
        <end position="77"/>
    </location>
</feature>
<dbReference type="InterPro" id="IPR003173">
    <property type="entry name" value="PC4_C"/>
</dbReference>
<dbReference type="PIRSF" id="PIRSF038156">
    <property type="entry name" value="RNA_pol_II_KELP"/>
    <property type="match status" value="1"/>
</dbReference>
<keyword evidence="6" id="KW-0539">Nucleus</keyword>
<accession>A0AAF0X6B3</accession>
<feature type="domain" description="DEK-C" evidence="8">
    <location>
        <begin position="8"/>
        <end position="65"/>
    </location>
</feature>
<reference evidence="9" key="1">
    <citation type="journal article" date="2016" name="Nat. Genet.">
        <title>A high-quality carrot genome assembly provides new insights into carotenoid accumulation and asterid genome evolution.</title>
        <authorList>
            <person name="Iorizzo M."/>
            <person name="Ellison S."/>
            <person name="Senalik D."/>
            <person name="Zeng P."/>
            <person name="Satapoomin P."/>
            <person name="Huang J."/>
            <person name="Bowman M."/>
            <person name="Iovene M."/>
            <person name="Sanseverino W."/>
            <person name="Cavagnaro P."/>
            <person name="Yildiz M."/>
            <person name="Macko-Podgorni A."/>
            <person name="Moranska E."/>
            <person name="Grzebelus E."/>
            <person name="Grzebelus D."/>
            <person name="Ashrafi H."/>
            <person name="Zheng Z."/>
            <person name="Cheng S."/>
            <person name="Spooner D."/>
            <person name="Van Deynze A."/>
            <person name="Simon P."/>
        </authorList>
    </citation>
    <scope>NUCLEOTIDE SEQUENCE</scope>
    <source>
        <tissue evidence="9">Leaf</tissue>
    </source>
</reference>
<evidence type="ECO:0000256" key="1">
    <source>
        <dbReference type="ARBA" id="ARBA00004123"/>
    </source>
</evidence>
<proteinExistence type="inferred from homology"/>
<evidence type="ECO:0000256" key="5">
    <source>
        <dbReference type="ARBA" id="ARBA00023163"/>
    </source>
</evidence>
<dbReference type="Gene3D" id="2.30.31.10">
    <property type="entry name" value="Transcriptional Coactivator Pc4, Chain A"/>
    <property type="match status" value="1"/>
</dbReference>
<dbReference type="PANTHER" id="PTHR13215">
    <property type="entry name" value="RNA POLYMERASE II TRANSCRIPTIONAL COACTIVATOR"/>
    <property type="match status" value="1"/>
</dbReference>
<evidence type="ECO:0000259" key="8">
    <source>
        <dbReference type="PROSITE" id="PS51998"/>
    </source>
</evidence>
<gene>
    <name evidence="9" type="ORF">DCAR_0520624</name>
</gene>
<dbReference type="Pfam" id="PF02229">
    <property type="entry name" value="PC4"/>
    <property type="match status" value="1"/>
</dbReference>
<keyword evidence="5" id="KW-0804">Transcription</keyword>
<dbReference type="InterPro" id="IPR017415">
    <property type="entry name" value="KELP"/>
</dbReference>
<dbReference type="InterPro" id="IPR045125">
    <property type="entry name" value="Sub1/Tcp4-like"/>
</dbReference>
<keyword evidence="4" id="KW-0238">DNA-binding</keyword>
<dbReference type="PROSITE" id="PS51998">
    <property type="entry name" value="DEK_C"/>
    <property type="match status" value="1"/>
</dbReference>
<name>A0AAF0X6B3_DAUCS</name>
<dbReference type="AlphaFoldDB" id="A0AAF0X6B3"/>
<evidence type="ECO:0000256" key="6">
    <source>
        <dbReference type="ARBA" id="ARBA00023242"/>
    </source>
</evidence>
<feature type="region of interest" description="Disordered" evidence="7">
    <location>
        <begin position="66"/>
        <end position="104"/>
    </location>
</feature>
<evidence type="ECO:0000313" key="9">
    <source>
        <dbReference type="EMBL" id="WOH01242.1"/>
    </source>
</evidence>
<dbReference type="EMBL" id="CP093347">
    <property type="protein sequence ID" value="WOH01242.1"/>
    <property type="molecule type" value="Genomic_DNA"/>
</dbReference>
<feature type="compositionally biased region" description="Acidic residues" evidence="7">
    <location>
        <begin position="78"/>
        <end position="96"/>
    </location>
</feature>
<dbReference type="Pfam" id="PF08766">
    <property type="entry name" value="DEK_C"/>
    <property type="match status" value="1"/>
</dbReference>
<dbReference type="Proteomes" id="UP000077755">
    <property type="component" value="Chromosome 5"/>
</dbReference>
<reference evidence="9" key="2">
    <citation type="submission" date="2022-03" db="EMBL/GenBank/DDBJ databases">
        <title>Draft title - Genomic analysis of global carrot germplasm unveils the trajectory of domestication and the origin of high carotenoid orange carrot.</title>
        <authorList>
            <person name="Iorizzo M."/>
            <person name="Ellison S."/>
            <person name="Senalik D."/>
            <person name="Macko-Podgorni A."/>
            <person name="Grzebelus D."/>
            <person name="Bostan H."/>
            <person name="Rolling W."/>
            <person name="Curaba J."/>
            <person name="Simon P."/>
        </authorList>
    </citation>
    <scope>NUCLEOTIDE SEQUENCE</scope>
    <source>
        <tissue evidence="9">Leaf</tissue>
    </source>
</reference>
<comment type="similarity">
    <text evidence="2">Belongs to the transcriptional coactivator PC4 family.</text>
</comment>
<dbReference type="FunFam" id="2.30.31.10:FF:000011">
    <property type="entry name" value="RNA polymerase II transcriptional coactivator KELP"/>
    <property type="match status" value="1"/>
</dbReference>
<protein>
    <recommendedName>
        <fullName evidence="8">DEK-C domain-containing protein</fullName>
    </recommendedName>
</protein>
<evidence type="ECO:0000256" key="7">
    <source>
        <dbReference type="SAM" id="MobiDB-lite"/>
    </source>
</evidence>
<dbReference type="InterPro" id="IPR009044">
    <property type="entry name" value="ssDNA-bd_transcriptional_reg"/>
</dbReference>
<organism evidence="9 10">
    <name type="scientific">Daucus carota subsp. sativus</name>
    <name type="common">Carrot</name>
    <dbReference type="NCBI Taxonomy" id="79200"/>
    <lineage>
        <taxon>Eukaryota</taxon>
        <taxon>Viridiplantae</taxon>
        <taxon>Streptophyta</taxon>
        <taxon>Embryophyta</taxon>
        <taxon>Tracheophyta</taxon>
        <taxon>Spermatophyta</taxon>
        <taxon>Magnoliopsida</taxon>
        <taxon>eudicotyledons</taxon>
        <taxon>Gunneridae</taxon>
        <taxon>Pentapetalae</taxon>
        <taxon>asterids</taxon>
        <taxon>campanulids</taxon>
        <taxon>Apiales</taxon>
        <taxon>Apiaceae</taxon>
        <taxon>Apioideae</taxon>
        <taxon>Scandiceae</taxon>
        <taxon>Daucinae</taxon>
        <taxon>Daucus</taxon>
        <taxon>Daucus sect. Daucus</taxon>
    </lineage>
</organism>
<keyword evidence="3" id="KW-0805">Transcription regulation</keyword>
<dbReference type="GO" id="GO:0003713">
    <property type="term" value="F:transcription coactivator activity"/>
    <property type="evidence" value="ECO:0007669"/>
    <property type="project" value="InterPro"/>
</dbReference>
<dbReference type="GO" id="GO:0005634">
    <property type="term" value="C:nucleus"/>
    <property type="evidence" value="ECO:0007669"/>
    <property type="project" value="UniProtKB-SubCell"/>
</dbReference>
<evidence type="ECO:0000256" key="4">
    <source>
        <dbReference type="ARBA" id="ARBA00023125"/>
    </source>
</evidence>
<evidence type="ECO:0000256" key="3">
    <source>
        <dbReference type="ARBA" id="ARBA00023015"/>
    </source>
</evidence>